<gene>
    <name evidence="2" type="ORF">HMPREF9336_00425</name>
</gene>
<dbReference type="Proteomes" id="UP000004816">
    <property type="component" value="Unassembled WGS sequence"/>
</dbReference>
<feature type="compositionally biased region" description="Basic and acidic residues" evidence="1">
    <location>
        <begin position="13"/>
        <end position="26"/>
    </location>
</feature>
<evidence type="ECO:0000313" key="3">
    <source>
        <dbReference type="Proteomes" id="UP000004816"/>
    </source>
</evidence>
<evidence type="ECO:0000256" key="1">
    <source>
        <dbReference type="SAM" id="MobiDB-lite"/>
    </source>
</evidence>
<dbReference type="HOGENOM" id="CLU_171849_0_0_11"/>
<dbReference type="STRING" id="679197.HMPREF9336_00425"/>
<feature type="region of interest" description="Disordered" evidence="1">
    <location>
        <begin position="1"/>
        <end position="31"/>
    </location>
</feature>
<keyword evidence="3" id="KW-1185">Reference proteome</keyword>
<reference evidence="2 3" key="1">
    <citation type="journal article" date="2011" name="Stand. Genomic Sci.">
        <title>High quality draft genome sequence of Segniliparus rugosus CDC 945(T)= (ATCC BAA-974(T)).</title>
        <authorList>
            <person name="Earl A.M."/>
            <person name="Desjardins C.A."/>
            <person name="Fitzgerald M.G."/>
            <person name="Arachchi H.M."/>
            <person name="Zeng Q."/>
            <person name="Mehta T."/>
            <person name="Griggs A."/>
            <person name="Birren B.W."/>
            <person name="Toney N.C."/>
            <person name="Carr J."/>
            <person name="Posey J."/>
            <person name="Butler W.R."/>
        </authorList>
    </citation>
    <scope>NUCLEOTIDE SEQUENCE [LARGE SCALE GENOMIC DNA]</scope>
    <source>
        <strain evidence="3">ATCC BAA-974 / DSM 45345 / CCUG 50838 / CIP 108380 / JCM 13579 / CDC 945</strain>
    </source>
</reference>
<sequence>MLALEAQEAVRNCSRDSNEALSRRPELGGADDEASYAVKEALSALLSASQDRDAKASEKANDTLASTFQGIDLTTGTDAASGEDIGKVMR</sequence>
<name>E5XLQ6_SEGRC</name>
<protein>
    <submittedName>
        <fullName evidence="2">Uncharacterized protein</fullName>
    </submittedName>
</protein>
<dbReference type="AlphaFoldDB" id="E5XLQ6"/>
<comment type="caution">
    <text evidence="2">The sequence shown here is derived from an EMBL/GenBank/DDBJ whole genome shotgun (WGS) entry which is preliminary data.</text>
</comment>
<proteinExistence type="predicted"/>
<dbReference type="EMBL" id="ACZI02000003">
    <property type="protein sequence ID" value="EFV14734.2"/>
    <property type="molecule type" value="Genomic_DNA"/>
</dbReference>
<evidence type="ECO:0000313" key="2">
    <source>
        <dbReference type="EMBL" id="EFV14734.2"/>
    </source>
</evidence>
<organism evidence="2 3">
    <name type="scientific">Segniliparus rugosus (strain ATCC BAA-974 / DSM 45345 / CCUG 50838 / CIP 108380 / JCM 13579 / CDC 945)</name>
    <dbReference type="NCBI Taxonomy" id="679197"/>
    <lineage>
        <taxon>Bacteria</taxon>
        <taxon>Bacillati</taxon>
        <taxon>Actinomycetota</taxon>
        <taxon>Actinomycetes</taxon>
        <taxon>Mycobacteriales</taxon>
        <taxon>Segniliparaceae</taxon>
        <taxon>Segniliparus</taxon>
    </lineage>
</organism>
<accession>E5XLQ6</accession>